<organism evidence="1 2">
    <name type="scientific">Naganishia cerealis</name>
    <dbReference type="NCBI Taxonomy" id="610337"/>
    <lineage>
        <taxon>Eukaryota</taxon>
        <taxon>Fungi</taxon>
        <taxon>Dikarya</taxon>
        <taxon>Basidiomycota</taxon>
        <taxon>Agaricomycotina</taxon>
        <taxon>Tremellomycetes</taxon>
        <taxon>Filobasidiales</taxon>
        <taxon>Filobasidiaceae</taxon>
        <taxon>Naganishia</taxon>
    </lineage>
</organism>
<proteinExistence type="predicted"/>
<dbReference type="Proteomes" id="UP001241377">
    <property type="component" value="Unassembled WGS sequence"/>
</dbReference>
<name>A0ACC2VGT8_9TREE</name>
<protein>
    <submittedName>
        <fullName evidence="1">Uncharacterized protein</fullName>
    </submittedName>
</protein>
<dbReference type="EMBL" id="JASBWR010000083">
    <property type="protein sequence ID" value="KAJ9097826.1"/>
    <property type="molecule type" value="Genomic_DNA"/>
</dbReference>
<sequence>MVKLHRFGLQVLTNLCSQPYSSPAIVDYLIPNNLRLACARLSTMASPPKPIAAPFGTWKSPLESETVYQKSSSITGVLVDVKSGRVFHIESRPSEAGRSVLLDTLLPDKQAQGPIVTDPVPVVPSSSNVRTRVHEYGEGAARVNGGYAYWSEFQDGRIYRRQLGADVGLEDVEALTPASDVYRYADFDIHPTMADLLICIREDHTQDLPSKVKNSLVLINTATKDIQEMRPARADGFYAFPRFGGKDGSKIAWIEVSEV</sequence>
<evidence type="ECO:0000313" key="1">
    <source>
        <dbReference type="EMBL" id="KAJ9097826.1"/>
    </source>
</evidence>
<comment type="caution">
    <text evidence="1">The sequence shown here is derived from an EMBL/GenBank/DDBJ whole genome shotgun (WGS) entry which is preliminary data.</text>
</comment>
<gene>
    <name evidence="1" type="ORF">QFC19_006694</name>
</gene>
<reference evidence="1" key="1">
    <citation type="submission" date="2023-04" db="EMBL/GenBank/DDBJ databases">
        <title>Draft Genome sequencing of Naganishia species isolated from polar environments using Oxford Nanopore Technology.</title>
        <authorList>
            <person name="Leo P."/>
            <person name="Venkateswaran K."/>
        </authorList>
    </citation>
    <scope>NUCLEOTIDE SEQUENCE</scope>
    <source>
        <strain evidence="1">MNA-CCFEE 5261</strain>
    </source>
</reference>
<accession>A0ACC2VGT8</accession>
<evidence type="ECO:0000313" key="2">
    <source>
        <dbReference type="Proteomes" id="UP001241377"/>
    </source>
</evidence>
<keyword evidence="2" id="KW-1185">Reference proteome</keyword>